<dbReference type="SUPFAM" id="SSF47413">
    <property type="entry name" value="lambda repressor-like DNA-binding domains"/>
    <property type="match status" value="1"/>
</dbReference>
<dbReference type="PROSITE" id="PS50943">
    <property type="entry name" value="HTH_CROC1"/>
    <property type="match status" value="1"/>
</dbReference>
<reference evidence="2 3" key="1">
    <citation type="submission" date="2022-10" db="EMBL/GenBank/DDBJ databases">
        <title>Comparative genomics and taxonomic characterization of three novel marine species of genus Reichenbachiella exhibiting antioxidant and polysaccharide degradation activities.</title>
        <authorList>
            <person name="Muhammad N."/>
            <person name="Lee Y.-J."/>
            <person name="Ko J."/>
            <person name="Kim S.-G."/>
        </authorList>
    </citation>
    <scope>NUCLEOTIDE SEQUENCE [LARGE SCALE GENOMIC DNA]</scope>
    <source>
        <strain evidence="2 3">ABR2-5</strain>
    </source>
</reference>
<dbReference type="Pfam" id="PF13443">
    <property type="entry name" value="HTH_26"/>
    <property type="match status" value="1"/>
</dbReference>
<dbReference type="PANTHER" id="PTHR37301">
    <property type="entry name" value="DNA-BINDING PROTEIN-RELATED"/>
    <property type="match status" value="1"/>
</dbReference>
<evidence type="ECO:0000313" key="3">
    <source>
        <dbReference type="Proteomes" id="UP001300692"/>
    </source>
</evidence>
<dbReference type="PANTHER" id="PTHR37301:SF1">
    <property type="entry name" value="DNA-BINDING PROTEIN"/>
    <property type="match status" value="1"/>
</dbReference>
<dbReference type="Gene3D" id="1.10.260.40">
    <property type="entry name" value="lambda repressor-like DNA-binding domains"/>
    <property type="match status" value="1"/>
</dbReference>
<gene>
    <name evidence="2" type="ORF">N7U62_20610</name>
</gene>
<name>A0ABT3CZM0_9BACT</name>
<evidence type="ECO:0000313" key="2">
    <source>
        <dbReference type="EMBL" id="MCV9389087.1"/>
    </source>
</evidence>
<dbReference type="InterPro" id="IPR001387">
    <property type="entry name" value="Cro/C1-type_HTH"/>
</dbReference>
<comment type="caution">
    <text evidence="2">The sequence shown here is derived from an EMBL/GenBank/DDBJ whole genome shotgun (WGS) entry which is preliminary data.</text>
</comment>
<protein>
    <submittedName>
        <fullName evidence="2">Helix-turn-helix transcriptional regulator</fullName>
    </submittedName>
</protein>
<evidence type="ECO:0000259" key="1">
    <source>
        <dbReference type="PROSITE" id="PS50943"/>
    </source>
</evidence>
<feature type="domain" description="HTH cro/C1-type" evidence="1">
    <location>
        <begin position="26"/>
        <end position="62"/>
    </location>
</feature>
<accession>A0ABT3CZM0</accession>
<sequence>MLRLNISRVMRIRGIRNPYKFLRDQGISHAVVNRLLSGKSKGVKMDQLQRICLALHCTPNDLMEWDNAQSSLSDEHPIQELVRVDDNFSLEDLRKLPLEKLRELEEMLEGNSKINH</sequence>
<dbReference type="Proteomes" id="UP001300692">
    <property type="component" value="Unassembled WGS sequence"/>
</dbReference>
<keyword evidence="3" id="KW-1185">Reference proteome</keyword>
<dbReference type="RefSeq" id="WP_264140002.1">
    <property type="nucleotide sequence ID" value="NZ_JAOYOD010000001.1"/>
</dbReference>
<dbReference type="EMBL" id="JAOYOD010000001">
    <property type="protein sequence ID" value="MCV9389087.1"/>
    <property type="molecule type" value="Genomic_DNA"/>
</dbReference>
<proteinExistence type="predicted"/>
<dbReference type="InterPro" id="IPR010982">
    <property type="entry name" value="Lambda_DNA-bd_dom_sf"/>
</dbReference>
<organism evidence="2 3">
    <name type="scientific">Reichenbachiella ulvae</name>
    <dbReference type="NCBI Taxonomy" id="2980104"/>
    <lineage>
        <taxon>Bacteria</taxon>
        <taxon>Pseudomonadati</taxon>
        <taxon>Bacteroidota</taxon>
        <taxon>Cytophagia</taxon>
        <taxon>Cytophagales</taxon>
        <taxon>Reichenbachiellaceae</taxon>
        <taxon>Reichenbachiella</taxon>
    </lineage>
</organism>